<accession>A0ABM0K619</accession>
<evidence type="ECO:0000313" key="3">
    <source>
        <dbReference type="Proteomes" id="UP000694888"/>
    </source>
</evidence>
<keyword evidence="3" id="KW-1185">Reference proteome</keyword>
<feature type="domain" description="MADF" evidence="2">
    <location>
        <begin position="9"/>
        <end position="110"/>
    </location>
</feature>
<dbReference type="SMART" id="SM00595">
    <property type="entry name" value="MADF"/>
    <property type="match status" value="1"/>
</dbReference>
<gene>
    <name evidence="4 5" type="primary">LOC101847532</name>
</gene>
<evidence type="ECO:0000256" key="1">
    <source>
        <dbReference type="SAM" id="MobiDB-lite"/>
    </source>
</evidence>
<dbReference type="PROSITE" id="PS51029">
    <property type="entry name" value="MADF"/>
    <property type="match status" value="1"/>
</dbReference>
<feature type="region of interest" description="Disordered" evidence="1">
    <location>
        <begin position="115"/>
        <end position="149"/>
    </location>
</feature>
<organism evidence="3 5">
    <name type="scientific">Aplysia californica</name>
    <name type="common">California sea hare</name>
    <dbReference type="NCBI Taxonomy" id="6500"/>
    <lineage>
        <taxon>Eukaryota</taxon>
        <taxon>Metazoa</taxon>
        <taxon>Spiralia</taxon>
        <taxon>Lophotrochozoa</taxon>
        <taxon>Mollusca</taxon>
        <taxon>Gastropoda</taxon>
        <taxon>Heterobranchia</taxon>
        <taxon>Euthyneura</taxon>
        <taxon>Tectipleura</taxon>
        <taxon>Aplysiida</taxon>
        <taxon>Aplysioidea</taxon>
        <taxon>Aplysiidae</taxon>
        <taxon>Aplysia</taxon>
    </lineage>
</organism>
<dbReference type="InterPro" id="IPR006578">
    <property type="entry name" value="MADF-dom"/>
</dbReference>
<dbReference type="RefSeq" id="XP_005109561.1">
    <property type="nucleotide sequence ID" value="XM_005109504.3"/>
</dbReference>
<dbReference type="Pfam" id="PF10545">
    <property type="entry name" value="MADF_DNA_bdg"/>
    <property type="match status" value="1"/>
</dbReference>
<evidence type="ECO:0000259" key="2">
    <source>
        <dbReference type="PROSITE" id="PS51029"/>
    </source>
</evidence>
<dbReference type="InterPro" id="IPR039353">
    <property type="entry name" value="TF_Adf1"/>
</dbReference>
<sequence>MAADIDAGLLISLVKGRPPLWNKLHEDYKSRVCTSQGWKEVCRGLNQGYDRLSFINKTKYEELVKKKWKNVKDQYIKALKRRKGRQNSKGKSKKNYIYHAQLSFLKRNMEVDAGEESESSIKVEANESPEEQEEGNGETQESPSDNETIPVSVFVSDPVTSVVSNPVTVLDEPSRKRRKDNNYEIEIVDHLSPREDRHLFFFKGLLPSLLEFSDDETLKFQSSVINVIQGIKRARLLPQ</sequence>
<dbReference type="PANTHER" id="PTHR12243:SF67">
    <property type="entry name" value="COREPRESSOR OF PANGOLIN, ISOFORM A-RELATED"/>
    <property type="match status" value="1"/>
</dbReference>
<evidence type="ECO:0000313" key="4">
    <source>
        <dbReference type="RefSeq" id="XP_005109561.1"/>
    </source>
</evidence>
<protein>
    <submittedName>
        <fullName evidence="4 5">Uncharacterized protein LOC101847532</fullName>
    </submittedName>
</protein>
<proteinExistence type="predicted"/>
<dbReference type="Proteomes" id="UP000694888">
    <property type="component" value="Unplaced"/>
</dbReference>
<reference evidence="4 5" key="1">
    <citation type="submission" date="2025-05" db="UniProtKB">
        <authorList>
            <consortium name="RefSeq"/>
        </authorList>
    </citation>
    <scope>IDENTIFICATION</scope>
</reference>
<evidence type="ECO:0000313" key="5">
    <source>
        <dbReference type="RefSeq" id="XP_005109562.1"/>
    </source>
</evidence>
<dbReference type="RefSeq" id="XP_005109562.1">
    <property type="nucleotide sequence ID" value="XM_005109505.3"/>
</dbReference>
<dbReference type="PANTHER" id="PTHR12243">
    <property type="entry name" value="MADF DOMAIN TRANSCRIPTION FACTOR"/>
    <property type="match status" value="1"/>
</dbReference>
<dbReference type="GeneID" id="101847532"/>
<name>A0ABM0K619_APLCA</name>
<feature type="compositionally biased region" description="Acidic residues" evidence="1">
    <location>
        <begin position="127"/>
        <end position="136"/>
    </location>
</feature>